<dbReference type="InterPro" id="IPR015803">
    <property type="entry name" value="Cys-tRNA-ligase"/>
</dbReference>
<dbReference type="InterPro" id="IPR056411">
    <property type="entry name" value="CysS_C"/>
</dbReference>
<organism evidence="15 16">
    <name type="scientific">Candidatus Kaiserbacteria bacterium RIFCSPLOWO2_01_FULL_53_17</name>
    <dbReference type="NCBI Taxonomy" id="1798511"/>
    <lineage>
        <taxon>Bacteria</taxon>
        <taxon>Candidatus Kaiseribacteriota</taxon>
    </lineage>
</organism>
<comment type="caution">
    <text evidence="15">The sequence shown here is derived from an EMBL/GenBank/DDBJ whole genome shotgun (WGS) entry which is preliminary data.</text>
</comment>
<evidence type="ECO:0000313" key="16">
    <source>
        <dbReference type="Proteomes" id="UP000177306"/>
    </source>
</evidence>
<evidence type="ECO:0000256" key="8">
    <source>
        <dbReference type="ARBA" id="ARBA00022833"/>
    </source>
</evidence>
<feature type="binding site" evidence="12">
    <location>
        <position position="59"/>
    </location>
    <ligand>
        <name>Zn(2+)</name>
        <dbReference type="ChEBI" id="CHEBI:29105"/>
    </ligand>
</feature>
<dbReference type="AlphaFoldDB" id="A0A1F6EHG3"/>
<dbReference type="GO" id="GO:0005829">
    <property type="term" value="C:cytosol"/>
    <property type="evidence" value="ECO:0007669"/>
    <property type="project" value="TreeGrafter"/>
</dbReference>
<feature type="binding site" evidence="12">
    <location>
        <position position="325"/>
    </location>
    <ligand>
        <name>Zn(2+)</name>
        <dbReference type="ChEBI" id="CHEBI:29105"/>
    </ligand>
</feature>
<dbReference type="Gene3D" id="1.20.120.1910">
    <property type="entry name" value="Cysteine-tRNA ligase, C-terminal anti-codon recognition domain"/>
    <property type="match status" value="1"/>
</dbReference>
<evidence type="ECO:0000256" key="13">
    <source>
        <dbReference type="SAM" id="MobiDB-lite"/>
    </source>
</evidence>
<dbReference type="Pfam" id="PF01406">
    <property type="entry name" value="tRNA-synt_1e"/>
    <property type="match status" value="2"/>
</dbReference>
<proteinExistence type="inferred from homology"/>
<gene>
    <name evidence="12" type="primary">cysS</name>
    <name evidence="15" type="ORF">A3A38_00420</name>
</gene>
<dbReference type="HAMAP" id="MF_00041">
    <property type="entry name" value="Cys_tRNA_synth"/>
    <property type="match status" value="1"/>
</dbReference>
<dbReference type="InterPro" id="IPR032678">
    <property type="entry name" value="tRNA-synt_1_cat_dom"/>
</dbReference>
<dbReference type="SUPFAM" id="SSF47323">
    <property type="entry name" value="Anticodon-binding domain of a subclass of class I aminoacyl-tRNA synthetases"/>
    <property type="match status" value="1"/>
</dbReference>
<reference evidence="15 16" key="1">
    <citation type="journal article" date="2016" name="Nat. Commun.">
        <title>Thousands of microbial genomes shed light on interconnected biogeochemical processes in an aquifer system.</title>
        <authorList>
            <person name="Anantharaman K."/>
            <person name="Brown C.T."/>
            <person name="Hug L.A."/>
            <person name="Sharon I."/>
            <person name="Castelle C.J."/>
            <person name="Probst A.J."/>
            <person name="Thomas B.C."/>
            <person name="Singh A."/>
            <person name="Wilkins M.J."/>
            <person name="Karaoz U."/>
            <person name="Brodie E.L."/>
            <person name="Williams K.H."/>
            <person name="Hubbard S.S."/>
            <person name="Banfield J.F."/>
        </authorList>
    </citation>
    <scope>NUCLEOTIDE SEQUENCE [LARGE SCALE GENOMIC DNA]</scope>
</reference>
<feature type="domain" description="Cysteinyl-tRNA synthetase class Ia DALR" evidence="14">
    <location>
        <begin position="428"/>
        <end position="484"/>
    </location>
</feature>
<keyword evidence="10 12" id="KW-0648">Protein biosynthesis</keyword>
<evidence type="ECO:0000259" key="14">
    <source>
        <dbReference type="SMART" id="SM00840"/>
    </source>
</evidence>
<feature type="short sequence motif" description="'HIGH' region" evidence="12">
    <location>
        <begin position="61"/>
        <end position="71"/>
    </location>
</feature>
<evidence type="ECO:0000256" key="1">
    <source>
        <dbReference type="ARBA" id="ARBA00004496"/>
    </source>
</evidence>
<evidence type="ECO:0000256" key="12">
    <source>
        <dbReference type="HAMAP-Rule" id="MF_00041"/>
    </source>
</evidence>
<evidence type="ECO:0000256" key="9">
    <source>
        <dbReference type="ARBA" id="ARBA00022840"/>
    </source>
</evidence>
<dbReference type="PANTHER" id="PTHR10890:SF3">
    <property type="entry name" value="CYSTEINE--TRNA LIGASE, CYTOPLASMIC"/>
    <property type="match status" value="1"/>
</dbReference>
<dbReference type="InterPro" id="IPR015273">
    <property type="entry name" value="Cys-tRNA-synt_Ia_DALR"/>
</dbReference>
<evidence type="ECO:0000256" key="11">
    <source>
        <dbReference type="ARBA" id="ARBA00023146"/>
    </source>
</evidence>
<comment type="subcellular location">
    <subcellularLocation>
        <location evidence="1 12">Cytoplasm</location>
    </subcellularLocation>
</comment>
<dbReference type="PANTHER" id="PTHR10890">
    <property type="entry name" value="CYSTEINYL-TRNA SYNTHETASE"/>
    <property type="match status" value="1"/>
</dbReference>
<sequence length="551" mass="61100">MSVIAEIIAGSLIQLGELLGFFFKNKKQGGAPLQFHNTLSGSKEPFTTLEHGAVKMYNCGPTVYGPQHIGNLSMFVFTDILRRTLEYAGYRVKHVINITDFGHLTSDADEGDDKMMKGLKREGLTPTLENMRTLAEKYAGVFLSDIKKLNIETGGTQFPRASDYIPQQIEMIRTLEKKGYAYRGKGGVYFDTSKFPEYGKLGDIKLDALREGVRVAVNEEKRSPTDFMLWKSSVVPEHGQKASDARRGESATRDVSAHTTRVAPGPRNNADDTSGHAPLGWDSPWGLGFPGWHIECSAMIHALLGEQIDIHTGGIEHIPIHHNNEIAQSEAATGKKPFVRFWLHRAHLQLEGGKMAKSEGNVVYLSDIIEKGFHPMAFRYLLLGAHYRSPSSFTWGALAAAQSAFLKLRRLVDTLLSSGKVPQDYKSRFTERINDDLDTPGAVAVLWDMVKDKDLAGKNLRAGLLDFDRVLGLGLSKKDAHARELYEKEFGVEISTADIPANIQNLLAQREAARAEKRWNDADAAREKIEHAGYVIEDTPDGPRVVKKTSA</sequence>
<evidence type="ECO:0000256" key="4">
    <source>
        <dbReference type="ARBA" id="ARBA00022490"/>
    </source>
</evidence>
<keyword evidence="11 12" id="KW-0030">Aminoacyl-tRNA synthetase</keyword>
<keyword evidence="8 12" id="KW-0862">Zinc</keyword>
<dbReference type="InterPro" id="IPR024909">
    <property type="entry name" value="Cys-tRNA/MSH_ligase"/>
</dbReference>
<evidence type="ECO:0000256" key="3">
    <source>
        <dbReference type="ARBA" id="ARBA00011245"/>
    </source>
</evidence>
<evidence type="ECO:0000256" key="10">
    <source>
        <dbReference type="ARBA" id="ARBA00022917"/>
    </source>
</evidence>
<keyword evidence="7 12" id="KW-0547">Nucleotide-binding</keyword>
<dbReference type="InterPro" id="IPR014729">
    <property type="entry name" value="Rossmann-like_a/b/a_fold"/>
</dbReference>
<dbReference type="EMBL" id="MFLY01000011">
    <property type="protein sequence ID" value="OGG73089.1"/>
    <property type="molecule type" value="Genomic_DNA"/>
</dbReference>
<comment type="similarity">
    <text evidence="2 12">Belongs to the class-I aminoacyl-tRNA synthetase family.</text>
</comment>
<feature type="region of interest" description="Disordered" evidence="13">
    <location>
        <begin position="238"/>
        <end position="276"/>
    </location>
</feature>
<accession>A0A1F6EHG3</accession>
<evidence type="ECO:0000256" key="7">
    <source>
        <dbReference type="ARBA" id="ARBA00022741"/>
    </source>
</evidence>
<dbReference type="InterPro" id="IPR009080">
    <property type="entry name" value="tRNAsynth_Ia_anticodon-bd"/>
</dbReference>
<name>A0A1F6EHG3_9BACT</name>
<evidence type="ECO:0000256" key="5">
    <source>
        <dbReference type="ARBA" id="ARBA00022598"/>
    </source>
</evidence>
<feature type="binding site" evidence="12">
    <location>
        <position position="296"/>
    </location>
    <ligand>
        <name>Zn(2+)</name>
        <dbReference type="ChEBI" id="CHEBI:29105"/>
    </ligand>
</feature>
<evidence type="ECO:0000313" key="15">
    <source>
        <dbReference type="EMBL" id="OGG73089.1"/>
    </source>
</evidence>
<dbReference type="GO" id="GO:0008270">
    <property type="term" value="F:zinc ion binding"/>
    <property type="evidence" value="ECO:0007669"/>
    <property type="project" value="UniProtKB-UniRule"/>
</dbReference>
<feature type="short sequence motif" description="'KMSKS' region" evidence="12">
    <location>
        <begin position="354"/>
        <end position="358"/>
    </location>
</feature>
<feature type="compositionally biased region" description="Basic and acidic residues" evidence="13">
    <location>
        <begin position="238"/>
        <end position="256"/>
    </location>
</feature>
<keyword evidence="9 12" id="KW-0067">ATP-binding</keyword>
<keyword evidence="6 12" id="KW-0479">Metal-binding</keyword>
<keyword evidence="4 12" id="KW-0963">Cytoplasm</keyword>
<feature type="binding site" evidence="12">
    <location>
        <position position="357"/>
    </location>
    <ligand>
        <name>ATP</name>
        <dbReference type="ChEBI" id="CHEBI:30616"/>
    </ligand>
</feature>
<dbReference type="Pfam" id="PF23493">
    <property type="entry name" value="CysS_C"/>
    <property type="match status" value="1"/>
</dbReference>
<keyword evidence="5 12" id="KW-0436">Ligase</keyword>
<comment type="catalytic activity">
    <reaction evidence="12">
        <text>tRNA(Cys) + L-cysteine + ATP = L-cysteinyl-tRNA(Cys) + AMP + diphosphate</text>
        <dbReference type="Rhea" id="RHEA:17773"/>
        <dbReference type="Rhea" id="RHEA-COMP:9661"/>
        <dbReference type="Rhea" id="RHEA-COMP:9679"/>
        <dbReference type="ChEBI" id="CHEBI:30616"/>
        <dbReference type="ChEBI" id="CHEBI:33019"/>
        <dbReference type="ChEBI" id="CHEBI:35235"/>
        <dbReference type="ChEBI" id="CHEBI:78442"/>
        <dbReference type="ChEBI" id="CHEBI:78517"/>
        <dbReference type="ChEBI" id="CHEBI:456215"/>
        <dbReference type="EC" id="6.1.1.16"/>
    </reaction>
</comment>
<protein>
    <recommendedName>
        <fullName evidence="12">Cysteine--tRNA ligase</fullName>
        <ecNumber evidence="12">6.1.1.16</ecNumber>
    </recommendedName>
    <alternativeName>
        <fullName evidence="12">Cysteinyl-tRNA synthetase</fullName>
        <shortName evidence="12">CysRS</shortName>
    </alternativeName>
</protein>
<dbReference type="EC" id="6.1.1.16" evidence="12"/>
<dbReference type="SUPFAM" id="SSF52374">
    <property type="entry name" value="Nucleotidylyl transferase"/>
    <property type="match status" value="1"/>
</dbReference>
<dbReference type="SMART" id="SM00840">
    <property type="entry name" value="DALR_2"/>
    <property type="match status" value="1"/>
</dbReference>
<dbReference type="Proteomes" id="UP000177306">
    <property type="component" value="Unassembled WGS sequence"/>
</dbReference>
<feature type="binding site" evidence="12">
    <location>
        <position position="321"/>
    </location>
    <ligand>
        <name>Zn(2+)</name>
        <dbReference type="ChEBI" id="CHEBI:29105"/>
    </ligand>
</feature>
<dbReference type="Gene3D" id="3.40.50.620">
    <property type="entry name" value="HUPs"/>
    <property type="match status" value="1"/>
</dbReference>
<evidence type="ECO:0000256" key="6">
    <source>
        <dbReference type="ARBA" id="ARBA00022723"/>
    </source>
</evidence>
<dbReference type="PRINTS" id="PR00983">
    <property type="entry name" value="TRNASYNTHCYS"/>
</dbReference>
<dbReference type="GO" id="GO:0006423">
    <property type="term" value="P:cysteinyl-tRNA aminoacylation"/>
    <property type="evidence" value="ECO:0007669"/>
    <property type="project" value="UniProtKB-UniRule"/>
</dbReference>
<comment type="cofactor">
    <cofactor evidence="12">
        <name>Zn(2+)</name>
        <dbReference type="ChEBI" id="CHEBI:29105"/>
    </cofactor>
    <text evidence="12">Binds 1 zinc ion per subunit.</text>
</comment>
<dbReference type="GO" id="GO:0005524">
    <property type="term" value="F:ATP binding"/>
    <property type="evidence" value="ECO:0007669"/>
    <property type="project" value="UniProtKB-UniRule"/>
</dbReference>
<evidence type="ECO:0000256" key="2">
    <source>
        <dbReference type="ARBA" id="ARBA00005594"/>
    </source>
</evidence>
<dbReference type="GO" id="GO:0004817">
    <property type="term" value="F:cysteine-tRNA ligase activity"/>
    <property type="evidence" value="ECO:0007669"/>
    <property type="project" value="UniProtKB-UniRule"/>
</dbReference>
<comment type="subunit">
    <text evidence="3 12">Monomer.</text>
</comment>